<feature type="transmembrane region" description="Helical" evidence="1">
    <location>
        <begin position="50"/>
        <end position="67"/>
    </location>
</feature>
<comment type="caution">
    <text evidence="3">The sequence shown here is derived from an EMBL/GenBank/DDBJ whole genome shotgun (WGS) entry which is preliminary data.</text>
</comment>
<accession>A0A2J6AEB0</accession>
<proteinExistence type="predicted"/>
<evidence type="ECO:0000256" key="1">
    <source>
        <dbReference type="SAM" id="Phobius"/>
    </source>
</evidence>
<gene>
    <name evidence="3" type="ORF">DW780_18455</name>
    <name evidence="2" type="ORF">GAO51_08770</name>
</gene>
<evidence type="ECO:0000313" key="3">
    <source>
        <dbReference type="EMBL" id="RHD85009.1"/>
    </source>
</evidence>
<dbReference type="EMBL" id="WCSY01000007">
    <property type="protein sequence ID" value="KAB4314041.1"/>
    <property type="molecule type" value="Genomic_DNA"/>
</dbReference>
<evidence type="ECO:0000313" key="2">
    <source>
        <dbReference type="EMBL" id="KAB4314041.1"/>
    </source>
</evidence>
<organism evidence="3 4">
    <name type="scientific">Bacteroides thetaiotaomicron</name>
    <dbReference type="NCBI Taxonomy" id="818"/>
    <lineage>
        <taxon>Bacteria</taxon>
        <taxon>Pseudomonadati</taxon>
        <taxon>Bacteroidota</taxon>
        <taxon>Bacteroidia</taxon>
        <taxon>Bacteroidales</taxon>
        <taxon>Bacteroidaceae</taxon>
        <taxon>Bacteroides</taxon>
    </lineage>
</organism>
<evidence type="ECO:0000313" key="4">
    <source>
        <dbReference type="Proteomes" id="UP000284785"/>
    </source>
</evidence>
<reference evidence="2 5" key="2">
    <citation type="journal article" date="2019" name="Nat. Med.">
        <title>A library of human gut bacterial isolates paired with longitudinal multiomics data enables mechanistic microbiome research.</title>
        <authorList>
            <person name="Poyet M."/>
            <person name="Groussin M."/>
            <person name="Gibbons S.M."/>
            <person name="Avila-Pacheco J."/>
            <person name="Jiang X."/>
            <person name="Kearney S.M."/>
            <person name="Perrotta A.R."/>
            <person name="Berdy B."/>
            <person name="Zhao S."/>
            <person name="Lieberman T.D."/>
            <person name="Swanson P.K."/>
            <person name="Smith M."/>
            <person name="Roesemann S."/>
            <person name="Alexander J.E."/>
            <person name="Rich S.A."/>
            <person name="Livny J."/>
            <person name="Vlamakis H."/>
            <person name="Clish C."/>
            <person name="Bullock K."/>
            <person name="Deik A."/>
            <person name="Scott J."/>
            <person name="Pierce K.A."/>
            <person name="Xavier R.J."/>
            <person name="Alm E.J."/>
        </authorList>
    </citation>
    <scope>NUCLEOTIDE SEQUENCE [LARGE SCALE GENOMIC DNA]</scope>
    <source>
        <strain evidence="2 5">BIOML-A188</strain>
    </source>
</reference>
<protein>
    <submittedName>
        <fullName evidence="3">Uncharacterized protein</fullName>
    </submittedName>
</protein>
<dbReference type="EMBL" id="QSJP01000018">
    <property type="protein sequence ID" value="RHD85009.1"/>
    <property type="molecule type" value="Genomic_DNA"/>
</dbReference>
<keyword evidence="1" id="KW-0472">Membrane</keyword>
<sequence length="110" mass="12632">MPACASRSSCISGWQICGIPCSSCLKGRFSYLRKRLLKEACVCNSRKRKVFVFVMFPFRLFFLIYLICFQIKGKAACAQEVHILHNDHWQLARQMLTAITSAVNTQYDNC</sequence>
<dbReference type="Proteomes" id="UP000284785">
    <property type="component" value="Unassembled WGS sequence"/>
</dbReference>
<name>A0A2J6AEB0_BACT4</name>
<dbReference type="AlphaFoldDB" id="A0A2J6AEB0"/>
<dbReference type="Proteomes" id="UP000440614">
    <property type="component" value="Unassembled WGS sequence"/>
</dbReference>
<evidence type="ECO:0000313" key="5">
    <source>
        <dbReference type="Proteomes" id="UP000440614"/>
    </source>
</evidence>
<keyword evidence="1" id="KW-1133">Transmembrane helix</keyword>
<keyword evidence="1" id="KW-0812">Transmembrane</keyword>
<reference evidence="3 4" key="1">
    <citation type="submission" date="2018-08" db="EMBL/GenBank/DDBJ databases">
        <title>A genome reference for cultivated species of the human gut microbiota.</title>
        <authorList>
            <person name="Zou Y."/>
            <person name="Xue W."/>
            <person name="Luo G."/>
        </authorList>
    </citation>
    <scope>NUCLEOTIDE SEQUENCE [LARGE SCALE GENOMIC DNA]</scope>
    <source>
        <strain evidence="3 4">AM30-26</strain>
    </source>
</reference>